<gene>
    <name evidence="2" type="ORF">CAMGR0001_2396</name>
</gene>
<organism evidence="2 3">
    <name type="scientific">Campylobacter gracilis RM3268</name>
    <dbReference type="NCBI Taxonomy" id="553220"/>
    <lineage>
        <taxon>Bacteria</taxon>
        <taxon>Pseudomonadati</taxon>
        <taxon>Campylobacterota</taxon>
        <taxon>Epsilonproteobacteria</taxon>
        <taxon>Campylobacterales</taxon>
        <taxon>Campylobacteraceae</taxon>
        <taxon>Campylobacter</taxon>
    </lineage>
</organism>
<evidence type="ECO:0000313" key="3">
    <source>
        <dbReference type="Proteomes" id="UP000005709"/>
    </source>
</evidence>
<evidence type="ECO:0000256" key="1">
    <source>
        <dbReference type="SAM" id="MobiDB-lite"/>
    </source>
</evidence>
<proteinExistence type="predicted"/>
<accession>C8PE45</accession>
<comment type="caution">
    <text evidence="2">The sequence shown here is derived from an EMBL/GenBank/DDBJ whole genome shotgun (WGS) entry which is preliminary data.</text>
</comment>
<reference evidence="2 3" key="1">
    <citation type="submission" date="2009-07" db="EMBL/GenBank/DDBJ databases">
        <authorList>
            <person name="Madupu R."/>
            <person name="Sebastian Y."/>
            <person name="Durkin A.S."/>
            <person name="Torralba M."/>
            <person name="Methe B."/>
            <person name="Sutton G.G."/>
            <person name="Strausberg R.L."/>
            <person name="Nelson K.E."/>
        </authorList>
    </citation>
    <scope>NUCLEOTIDE SEQUENCE [LARGE SCALE GENOMIC DNA]</scope>
    <source>
        <strain evidence="2 3">RM3268</strain>
    </source>
</reference>
<name>C8PE45_9BACT</name>
<keyword evidence="3" id="KW-1185">Reference proteome</keyword>
<evidence type="ECO:0000313" key="2">
    <source>
        <dbReference type="EMBL" id="EEV18918.1"/>
    </source>
</evidence>
<feature type="compositionally biased region" description="Low complexity" evidence="1">
    <location>
        <begin position="1"/>
        <end position="15"/>
    </location>
</feature>
<protein>
    <submittedName>
        <fullName evidence="2">Uncharacterized protein</fullName>
    </submittedName>
</protein>
<dbReference type="EMBL" id="ACYG01000005">
    <property type="protein sequence ID" value="EEV18918.1"/>
    <property type="molecule type" value="Genomic_DNA"/>
</dbReference>
<feature type="region of interest" description="Disordered" evidence="1">
    <location>
        <begin position="1"/>
        <end position="24"/>
    </location>
</feature>
<dbReference type="AlphaFoldDB" id="C8PE45"/>
<dbReference type="Proteomes" id="UP000005709">
    <property type="component" value="Unassembled WGS sequence"/>
</dbReference>
<sequence>MAAKTAGKFGGKASAQIYPQPRETTQAPRKFNLVSVKMLGLWQHQI</sequence>